<dbReference type="SUPFAM" id="SSF56112">
    <property type="entry name" value="Protein kinase-like (PK-like)"/>
    <property type="match status" value="1"/>
</dbReference>
<dbReference type="Pfam" id="PF00069">
    <property type="entry name" value="Pkinase"/>
    <property type="match status" value="1"/>
</dbReference>
<proteinExistence type="predicted"/>
<feature type="domain" description="Protein kinase" evidence="3">
    <location>
        <begin position="143"/>
        <end position="427"/>
    </location>
</feature>
<dbReference type="AlphaFoldDB" id="A0A4U5PLV6"/>
<gene>
    <name evidence="4" type="ORF">D5086_0000209950</name>
</gene>
<sequence length="438" mass="48262">MGICCSCISCNSAAGPDPATAPATDPATVPAATPAPDPDPATVPAATPAPELALDPFPDPDIVPTSPGNLTEGDVSSMANNVSGNSWFSIATTNVTTWMSQAKGTIRGKFVPEEVEFSAFQDKIVSELRVFTFKELKEATFNFRSDMLLGKGGFGSVYKGLLYQKLPIEGIRKLRIAVKKLDSNSKQGLRQWQTEVGFLARVSHPNIVKLLGYCQAEGDKELLIVYEFMEKGSLNYHLFGKRSDRILPWETRVKIATGMAQALSYLHTMERPVIFRDFKTSNILLNESYIPKLSDFGLAKWGPNDGSQCVPGNVLGTRGYVGPEYKTGGTLYVKSDVYSFGVVLVEMLTGLRAIDKNRSPEKQNLREWTLPILSDRTKLRHIMDPRLRGKYATKQAPEVAMLALRCLNPVPMFRPSMKEVADTLEGLNLHTSHQNEDI</sequence>
<evidence type="ECO:0000313" key="4">
    <source>
        <dbReference type="EMBL" id="TKR97700.1"/>
    </source>
</evidence>
<protein>
    <recommendedName>
        <fullName evidence="3">Protein kinase domain-containing protein</fullName>
    </recommendedName>
</protein>
<organism evidence="4">
    <name type="scientific">Populus alba</name>
    <name type="common">White poplar</name>
    <dbReference type="NCBI Taxonomy" id="43335"/>
    <lineage>
        <taxon>Eukaryota</taxon>
        <taxon>Viridiplantae</taxon>
        <taxon>Streptophyta</taxon>
        <taxon>Embryophyta</taxon>
        <taxon>Tracheophyta</taxon>
        <taxon>Spermatophyta</taxon>
        <taxon>Magnoliopsida</taxon>
        <taxon>eudicotyledons</taxon>
        <taxon>Gunneridae</taxon>
        <taxon>Pentapetalae</taxon>
        <taxon>rosids</taxon>
        <taxon>fabids</taxon>
        <taxon>Malpighiales</taxon>
        <taxon>Salicaceae</taxon>
        <taxon>Saliceae</taxon>
        <taxon>Populus</taxon>
    </lineage>
</organism>
<evidence type="ECO:0000256" key="2">
    <source>
        <dbReference type="SAM" id="MobiDB-lite"/>
    </source>
</evidence>
<dbReference type="InterPro" id="IPR000719">
    <property type="entry name" value="Prot_kinase_dom"/>
</dbReference>
<evidence type="ECO:0000259" key="3">
    <source>
        <dbReference type="PROSITE" id="PS50011"/>
    </source>
</evidence>
<name>A0A4U5PLV6_POPAL</name>
<dbReference type="STRING" id="43335.A0A4U5PLV6"/>
<keyword evidence="1" id="KW-0067">ATP-binding</keyword>
<feature type="compositionally biased region" description="Low complexity" evidence="2">
    <location>
        <begin position="15"/>
        <end position="32"/>
    </location>
</feature>
<reference evidence="4" key="1">
    <citation type="submission" date="2018-10" db="EMBL/GenBank/DDBJ databases">
        <title>Population genomic analysis revealed the cold adaptation of white poplar.</title>
        <authorList>
            <person name="Liu Y.-J."/>
        </authorList>
    </citation>
    <scope>NUCLEOTIDE SEQUENCE [LARGE SCALE GENOMIC DNA]</scope>
    <source>
        <strain evidence="4">PAL-ZL1</strain>
    </source>
</reference>
<keyword evidence="1" id="KW-0547">Nucleotide-binding</keyword>
<comment type="caution">
    <text evidence="4">The sequence shown here is derived from an EMBL/GenBank/DDBJ whole genome shotgun (WGS) entry which is preliminary data.</text>
</comment>
<dbReference type="InterPro" id="IPR017441">
    <property type="entry name" value="Protein_kinase_ATP_BS"/>
</dbReference>
<dbReference type="PANTHER" id="PTHR45621">
    <property type="entry name" value="OS01G0588500 PROTEIN-RELATED"/>
    <property type="match status" value="1"/>
</dbReference>
<dbReference type="InterPro" id="IPR050823">
    <property type="entry name" value="Plant_Ser_Thr_Prot_Kinase"/>
</dbReference>
<dbReference type="EMBL" id="RCHU01000717">
    <property type="protein sequence ID" value="TKR97700.1"/>
    <property type="molecule type" value="Genomic_DNA"/>
</dbReference>
<dbReference type="PROSITE" id="PS00107">
    <property type="entry name" value="PROTEIN_KINASE_ATP"/>
    <property type="match status" value="1"/>
</dbReference>
<feature type="region of interest" description="Disordered" evidence="2">
    <location>
        <begin position="15"/>
        <end position="76"/>
    </location>
</feature>
<feature type="binding site" evidence="1">
    <location>
        <position position="180"/>
    </location>
    <ligand>
        <name>ATP</name>
        <dbReference type="ChEBI" id="CHEBI:30616"/>
    </ligand>
</feature>
<accession>A0A4U5PLV6</accession>
<dbReference type="PROSITE" id="PS50011">
    <property type="entry name" value="PROTEIN_KINASE_DOM"/>
    <property type="match status" value="1"/>
</dbReference>
<evidence type="ECO:0000256" key="1">
    <source>
        <dbReference type="PROSITE-ProRule" id="PRU10141"/>
    </source>
</evidence>
<dbReference type="Gene3D" id="3.30.200.20">
    <property type="entry name" value="Phosphorylase Kinase, domain 1"/>
    <property type="match status" value="1"/>
</dbReference>
<dbReference type="InterPro" id="IPR011009">
    <property type="entry name" value="Kinase-like_dom_sf"/>
</dbReference>
<dbReference type="GO" id="GO:0004672">
    <property type="term" value="F:protein kinase activity"/>
    <property type="evidence" value="ECO:0007669"/>
    <property type="project" value="InterPro"/>
</dbReference>
<dbReference type="FunFam" id="1.10.510.10:FF:000095">
    <property type="entry name" value="protein STRUBBELIG-RECEPTOR FAMILY 8"/>
    <property type="match status" value="1"/>
</dbReference>
<dbReference type="GO" id="GO:0005524">
    <property type="term" value="F:ATP binding"/>
    <property type="evidence" value="ECO:0007669"/>
    <property type="project" value="UniProtKB-UniRule"/>
</dbReference>
<dbReference type="CDD" id="cd14066">
    <property type="entry name" value="STKc_IRAK"/>
    <property type="match status" value="1"/>
</dbReference>
<dbReference type="Gene3D" id="1.10.510.10">
    <property type="entry name" value="Transferase(Phosphotransferase) domain 1"/>
    <property type="match status" value="1"/>
</dbReference>